<dbReference type="SUPFAM" id="SSF50974">
    <property type="entry name" value="Nitrous oxide reductase, N-terminal domain"/>
    <property type="match status" value="1"/>
</dbReference>
<gene>
    <name evidence="4" type="ORF">SAMN05421771_3148</name>
</gene>
<dbReference type="PROSITE" id="PS51257">
    <property type="entry name" value="PROKAR_LIPOPROTEIN"/>
    <property type="match status" value="1"/>
</dbReference>
<dbReference type="Proteomes" id="UP000199024">
    <property type="component" value="Unassembled WGS sequence"/>
</dbReference>
<reference evidence="4 5" key="1">
    <citation type="submission" date="2016-10" db="EMBL/GenBank/DDBJ databases">
        <authorList>
            <person name="de Groot N.N."/>
        </authorList>
    </citation>
    <scope>NUCLEOTIDE SEQUENCE [LARGE SCALE GENOMIC DNA]</scope>
    <source>
        <strain evidence="4 5">DSM 21001</strain>
    </source>
</reference>
<dbReference type="InterPro" id="IPR015943">
    <property type="entry name" value="WD40/YVTN_repeat-like_dom_sf"/>
</dbReference>
<dbReference type="InterPro" id="IPR050282">
    <property type="entry name" value="Cycloisomerase_2"/>
</dbReference>
<sequence length="377" mass="37290">MRFSPQYLFRLALCAAIPALSGCGNFFVYPGTGGGSGSGSTTSYAYVANATTTNLAAFALNSGKLVSVSGSPYSLGISPTSLVVTPANTYLYVGTAVALYGFSINTTTGQLTALNSGQALASVNVVSLDVSPDGNWLLALDASGVTVDEYAINTSTGLLNAATGATYSITGNGVSAPRAIKFAPSGAFVFAALGTGGDAVFNFNTSTGALTYNTSLAGSTTSSDNALTVDSTSTHLYIARSGTGAGVTAYTISSNGALNSVSGSPFAAGGGPYSVVIDATGDYLYAGNRTDGTISGYTIATSGALTPISGSPFASGVNVNSLGRDSLGKYIVAASLGGSSDLTMYSFDATTAGKLNVASTATTGTDPTGAIAVAMTH</sequence>
<dbReference type="Pfam" id="PF10282">
    <property type="entry name" value="Lactonase"/>
    <property type="match status" value="1"/>
</dbReference>
<dbReference type="RefSeq" id="WP_089840416.1">
    <property type="nucleotide sequence ID" value="NZ_FOZL01000001.1"/>
</dbReference>
<dbReference type="OrthoDB" id="9798862at2"/>
<protein>
    <submittedName>
        <fullName evidence="4">6-phosphogluconolactonase, cycloisomerase 2 family</fullName>
    </submittedName>
</protein>
<keyword evidence="3" id="KW-1133">Transmembrane helix</keyword>
<dbReference type="PANTHER" id="PTHR30344:SF1">
    <property type="entry name" value="6-PHOSPHOGLUCONOLACTONASE"/>
    <property type="match status" value="1"/>
</dbReference>
<keyword evidence="3" id="KW-0472">Membrane</keyword>
<dbReference type="GO" id="GO:0006006">
    <property type="term" value="P:glucose metabolic process"/>
    <property type="evidence" value="ECO:0007669"/>
    <property type="project" value="UniProtKB-KW"/>
</dbReference>
<keyword evidence="2" id="KW-0119">Carbohydrate metabolism</keyword>
<evidence type="ECO:0000313" key="5">
    <source>
        <dbReference type="Proteomes" id="UP000199024"/>
    </source>
</evidence>
<keyword evidence="5" id="KW-1185">Reference proteome</keyword>
<evidence type="ECO:0000256" key="3">
    <source>
        <dbReference type="SAM" id="Phobius"/>
    </source>
</evidence>
<dbReference type="Gene3D" id="2.130.10.10">
    <property type="entry name" value="YVTN repeat-like/Quinoprotein amine dehydrogenase"/>
    <property type="match status" value="2"/>
</dbReference>
<dbReference type="STRING" id="474950.SAMN05421771_3148"/>
<dbReference type="InterPro" id="IPR011045">
    <property type="entry name" value="N2O_reductase_N"/>
</dbReference>
<feature type="transmembrane region" description="Helical" evidence="3">
    <location>
        <begin position="7"/>
        <end position="29"/>
    </location>
</feature>
<dbReference type="InterPro" id="IPR019405">
    <property type="entry name" value="Lactonase_7-beta_prop"/>
</dbReference>
<keyword evidence="2" id="KW-0313">Glucose metabolism</keyword>
<evidence type="ECO:0000313" key="4">
    <source>
        <dbReference type="EMBL" id="SFS17417.1"/>
    </source>
</evidence>
<dbReference type="EMBL" id="FOZL01000001">
    <property type="protein sequence ID" value="SFS17417.1"/>
    <property type="molecule type" value="Genomic_DNA"/>
</dbReference>
<evidence type="ECO:0000256" key="2">
    <source>
        <dbReference type="ARBA" id="ARBA00022526"/>
    </source>
</evidence>
<comment type="similarity">
    <text evidence="1">Belongs to the cycloisomerase 2 family.</text>
</comment>
<dbReference type="PANTHER" id="PTHR30344">
    <property type="entry name" value="6-PHOSPHOGLUCONOLACTONASE-RELATED"/>
    <property type="match status" value="1"/>
</dbReference>
<dbReference type="GO" id="GO:0017057">
    <property type="term" value="F:6-phosphogluconolactonase activity"/>
    <property type="evidence" value="ECO:0007669"/>
    <property type="project" value="TreeGrafter"/>
</dbReference>
<proteinExistence type="inferred from homology"/>
<name>A0A1I6MP78_9BACT</name>
<evidence type="ECO:0000256" key="1">
    <source>
        <dbReference type="ARBA" id="ARBA00005564"/>
    </source>
</evidence>
<keyword evidence="4" id="KW-0413">Isomerase</keyword>
<dbReference type="AlphaFoldDB" id="A0A1I6MP78"/>
<organism evidence="4 5">
    <name type="scientific">Granulicella pectinivorans</name>
    <dbReference type="NCBI Taxonomy" id="474950"/>
    <lineage>
        <taxon>Bacteria</taxon>
        <taxon>Pseudomonadati</taxon>
        <taxon>Acidobacteriota</taxon>
        <taxon>Terriglobia</taxon>
        <taxon>Terriglobales</taxon>
        <taxon>Acidobacteriaceae</taxon>
        <taxon>Granulicella</taxon>
    </lineage>
</organism>
<accession>A0A1I6MP78</accession>
<keyword evidence="3" id="KW-0812">Transmembrane</keyword>
<dbReference type="GO" id="GO:0016853">
    <property type="term" value="F:isomerase activity"/>
    <property type="evidence" value="ECO:0007669"/>
    <property type="project" value="UniProtKB-KW"/>
</dbReference>